<evidence type="ECO:0000313" key="2">
    <source>
        <dbReference type="Proteomes" id="UP000462363"/>
    </source>
</evidence>
<dbReference type="EMBL" id="VUMB01000012">
    <property type="protein sequence ID" value="MSS40115.1"/>
    <property type="molecule type" value="Genomic_DNA"/>
</dbReference>
<reference evidence="1 2" key="1">
    <citation type="submission" date="2019-08" db="EMBL/GenBank/DDBJ databases">
        <title>In-depth cultivation of the pig gut microbiome towards novel bacterial diversity and tailored functional studies.</title>
        <authorList>
            <person name="Wylensek D."/>
            <person name="Hitch T.C.A."/>
            <person name="Clavel T."/>
        </authorList>
    </citation>
    <scope>NUCLEOTIDE SEQUENCE [LARGE SCALE GENOMIC DNA]</scope>
    <source>
        <strain evidence="1 2">BL-389-WT-3D</strain>
    </source>
</reference>
<dbReference type="GeneID" id="62695145"/>
<dbReference type="Proteomes" id="UP000462363">
    <property type="component" value="Unassembled WGS sequence"/>
</dbReference>
<organism evidence="1 2">
    <name type="scientific">Clostridium scindens (strain JCM 10418 / VPI 12708)</name>
    <dbReference type="NCBI Taxonomy" id="29347"/>
    <lineage>
        <taxon>Bacteria</taxon>
        <taxon>Bacillati</taxon>
        <taxon>Bacillota</taxon>
        <taxon>Clostridia</taxon>
        <taxon>Lachnospirales</taxon>
        <taxon>Lachnospiraceae</taxon>
    </lineage>
</organism>
<sequence length="59" mass="6642">MVCYNVIIVAILAWQVPEGQRLIDGEVLGRVSLEDDKKAERAEAIDEAKRQKDGETKDQ</sequence>
<accession>A0A844FB90</accession>
<dbReference type="AlphaFoldDB" id="A0A844FB90"/>
<dbReference type="RefSeq" id="WP_004606538.1">
    <property type="nucleotide sequence ID" value="NZ_CABKNF010000021.1"/>
</dbReference>
<gene>
    <name evidence="1" type="ORF">FYJ37_07075</name>
</gene>
<evidence type="ECO:0000313" key="1">
    <source>
        <dbReference type="EMBL" id="MSS40115.1"/>
    </source>
</evidence>
<protein>
    <submittedName>
        <fullName evidence="1">Uncharacterized protein</fullName>
    </submittedName>
</protein>
<comment type="caution">
    <text evidence="1">The sequence shown here is derived from an EMBL/GenBank/DDBJ whole genome shotgun (WGS) entry which is preliminary data.</text>
</comment>
<name>A0A844FB90_CLOSV</name>
<proteinExistence type="predicted"/>